<evidence type="ECO:0000256" key="8">
    <source>
        <dbReference type="ARBA" id="ARBA00031155"/>
    </source>
</evidence>
<dbReference type="EMBL" id="WMJY01000001">
    <property type="protein sequence ID" value="MTH28504.1"/>
    <property type="molecule type" value="Genomic_DNA"/>
</dbReference>
<comment type="catalytic activity">
    <reaction evidence="9">
        <text>3 propionate 3-nitronate + 3 O2 + H2O = 3 3-oxopropanoate + 2 nitrate + nitrite + H2O2 + 3 H(+)</text>
        <dbReference type="Rhea" id="RHEA:57332"/>
        <dbReference type="ChEBI" id="CHEBI:15377"/>
        <dbReference type="ChEBI" id="CHEBI:15378"/>
        <dbReference type="ChEBI" id="CHEBI:15379"/>
        <dbReference type="ChEBI" id="CHEBI:16240"/>
        <dbReference type="ChEBI" id="CHEBI:16301"/>
        <dbReference type="ChEBI" id="CHEBI:17632"/>
        <dbReference type="ChEBI" id="CHEBI:33190"/>
        <dbReference type="ChEBI" id="CHEBI:136067"/>
    </reaction>
</comment>
<evidence type="ECO:0000256" key="9">
    <source>
        <dbReference type="ARBA" id="ARBA00049401"/>
    </source>
</evidence>
<keyword evidence="5" id="KW-0288">FMN</keyword>
<dbReference type="InterPro" id="IPR013785">
    <property type="entry name" value="Aldolase_TIM"/>
</dbReference>
<dbReference type="RefSeq" id="WP_155034493.1">
    <property type="nucleotide sequence ID" value="NZ_JAYMMG010000015.1"/>
</dbReference>
<evidence type="ECO:0000256" key="3">
    <source>
        <dbReference type="ARBA" id="ARBA00022575"/>
    </source>
</evidence>
<dbReference type="GO" id="GO:0009636">
    <property type="term" value="P:response to toxic substance"/>
    <property type="evidence" value="ECO:0007669"/>
    <property type="project" value="UniProtKB-KW"/>
</dbReference>
<reference evidence="10 11" key="1">
    <citation type="journal article" date="2006" name="Int. J. Syst. Evol. Microbiol.">
        <title>Myroides pelagicus sp. nov., isolated from seawater in Thailand.</title>
        <authorList>
            <person name="Yoon J."/>
            <person name="Maneerat S."/>
            <person name="Kawai F."/>
            <person name="Yokota A."/>
        </authorList>
    </citation>
    <scope>NUCLEOTIDE SEQUENCE [LARGE SCALE GENOMIC DNA]</scope>
    <source>
        <strain evidence="10 11">SM1T</strain>
    </source>
</reference>
<dbReference type="GO" id="GO:0018580">
    <property type="term" value="F:nitronate monooxygenase activity"/>
    <property type="evidence" value="ECO:0007669"/>
    <property type="project" value="InterPro"/>
</dbReference>
<evidence type="ECO:0000256" key="7">
    <source>
        <dbReference type="ARBA" id="ARBA00023033"/>
    </source>
</evidence>
<evidence type="ECO:0000313" key="11">
    <source>
        <dbReference type="Proteomes" id="UP000488936"/>
    </source>
</evidence>
<evidence type="ECO:0000256" key="6">
    <source>
        <dbReference type="ARBA" id="ARBA00023002"/>
    </source>
</evidence>
<accession>A0A7K1GJV3</accession>
<proteinExistence type="inferred from homology"/>
<evidence type="ECO:0000256" key="5">
    <source>
        <dbReference type="ARBA" id="ARBA00022643"/>
    </source>
</evidence>
<evidence type="ECO:0000256" key="2">
    <source>
        <dbReference type="ARBA" id="ARBA00009881"/>
    </source>
</evidence>
<keyword evidence="4" id="KW-0285">Flavoprotein</keyword>
<organism evidence="10 11">
    <name type="scientific">Myroides pelagicus</name>
    <dbReference type="NCBI Taxonomy" id="270914"/>
    <lineage>
        <taxon>Bacteria</taxon>
        <taxon>Pseudomonadati</taxon>
        <taxon>Bacteroidota</taxon>
        <taxon>Flavobacteriia</taxon>
        <taxon>Flavobacteriales</taxon>
        <taxon>Flavobacteriaceae</taxon>
        <taxon>Myroides</taxon>
    </lineage>
</organism>
<keyword evidence="6" id="KW-0560">Oxidoreductase</keyword>
<gene>
    <name evidence="10" type="ORF">GJV77_00990</name>
</gene>
<keyword evidence="11" id="KW-1185">Reference proteome</keyword>
<dbReference type="InterPro" id="IPR004136">
    <property type="entry name" value="NMO"/>
</dbReference>
<comment type="caution">
    <text evidence="10">The sequence shown here is derived from an EMBL/GenBank/DDBJ whole genome shotgun (WGS) entry which is preliminary data.</text>
</comment>
<dbReference type="Pfam" id="PF03060">
    <property type="entry name" value="NMO"/>
    <property type="match status" value="1"/>
</dbReference>
<dbReference type="Proteomes" id="UP000488936">
    <property type="component" value="Unassembled WGS sequence"/>
</dbReference>
<protein>
    <recommendedName>
        <fullName evidence="8">Propionate 3-nitronate monooxygenase</fullName>
    </recommendedName>
</protein>
<dbReference type="PANTHER" id="PTHR42747">
    <property type="entry name" value="NITRONATE MONOOXYGENASE-RELATED"/>
    <property type="match status" value="1"/>
</dbReference>
<dbReference type="AlphaFoldDB" id="A0A7K1GJV3"/>
<keyword evidence="7 10" id="KW-0503">Monooxygenase</keyword>
<dbReference type="PANTHER" id="PTHR42747:SF3">
    <property type="entry name" value="NITRONATE MONOOXYGENASE-RELATED"/>
    <property type="match status" value="1"/>
</dbReference>
<dbReference type="CDD" id="cd04730">
    <property type="entry name" value="NPD_like"/>
    <property type="match status" value="1"/>
</dbReference>
<dbReference type="SUPFAM" id="SSF51412">
    <property type="entry name" value="Inosine monophosphate dehydrogenase (IMPDH)"/>
    <property type="match status" value="1"/>
</dbReference>
<dbReference type="Gene3D" id="3.20.20.70">
    <property type="entry name" value="Aldolase class I"/>
    <property type="match status" value="1"/>
</dbReference>
<sequence>MRNLKDILGIEHSIGQAPMLGVTTPAMVAAIANEGGLGTLPLGGLPVEMCDKLIKQTKELTNKPFAVNVFLNPLVTQDDSQIDLMQHLLSKVCLSNNIPYTQITEFKQDTYMPLVELAIAHGIKVICFTFGCFTPPEIERLHQEGIYLIGTATTLEEAQYLSDHTIDAITLQGIEAGGHRGSFLHDTTEQNLPLDQLFNQVINSSIDKPLIVTGGLYKGSQARKYIDKGAAFATFGSLFIASDESNAMDYQKNLLSKGTPVKTKLTKSFSGKWARGIDNNFMELIDQSNISIPPYPIQNILTQNIRFFAKQKNIPNFNSLWCGINSHFAAKHNIKHIFNKLTKEFYEY</sequence>
<evidence type="ECO:0000256" key="4">
    <source>
        <dbReference type="ARBA" id="ARBA00022630"/>
    </source>
</evidence>
<evidence type="ECO:0000313" key="10">
    <source>
        <dbReference type="EMBL" id="MTH28504.1"/>
    </source>
</evidence>
<name>A0A7K1GJV3_9FLAO</name>
<comment type="cofactor">
    <cofactor evidence="1">
        <name>FMN</name>
        <dbReference type="ChEBI" id="CHEBI:58210"/>
    </cofactor>
</comment>
<dbReference type="OrthoDB" id="9778912at2"/>
<keyword evidence="3" id="KW-0216">Detoxification</keyword>
<evidence type="ECO:0000256" key="1">
    <source>
        <dbReference type="ARBA" id="ARBA00001917"/>
    </source>
</evidence>
<comment type="similarity">
    <text evidence="2">Belongs to the nitronate monooxygenase family. NMO class I subfamily.</text>
</comment>